<evidence type="ECO:0000256" key="4">
    <source>
        <dbReference type="ARBA" id="ARBA00022840"/>
    </source>
</evidence>
<feature type="binding site" evidence="5">
    <location>
        <position position="222"/>
    </location>
    <ligand>
        <name>ATP</name>
        <dbReference type="ChEBI" id="CHEBI:30616"/>
    </ligand>
</feature>
<sequence length="498" mass="56331">MITESNSLSRARGRLQELLREKAVKTKERVGTYVEAIAEWKAQHRSNTWRVSRNGVSAGSHLTQFPLLPLSNSFSLSSSILDFSSSIHLSCCRNSFPLLRNMACFACFKNNPKGARDRSGAPATPPATTTASSFSTSRSDDSAAGRRWSRSTGSTASQKSIPALYEERGHKLRAFELDELRNATNDFSRMNKIGEGGFGRVYKGYVRHPEGIGGRKLVAIKKLNQKGLQGHKQWLAEVQFLGVFEHPNLVKLLGYCAQDDERGIERLLVYEFMPNKSLEDHLFSRAYPPLPWNLRLQIALGVAEGLEYLHEGEVQVIYRDFKASNVLLDKDFKPKLSDFGLAREGPTAGHTHVTTAVVGTYGYAAPDYIETGHLTIKSDVWSFGVVLYEILTGRRSLERNRPPNEQKLLDWVRQFPVETRKFSMIMDPKLRNEFSLESAREIAKLANRCLIRDRKERPSMSEVIKCLRRAIQMEPRVEEPSLPTNSDRRRIDAVSSRR</sequence>
<keyword evidence="2 5" id="KW-0547">Nucleotide-binding</keyword>
<feature type="region of interest" description="Disordered" evidence="7">
    <location>
        <begin position="115"/>
        <end position="155"/>
    </location>
</feature>
<dbReference type="PROSITE" id="PS00108">
    <property type="entry name" value="PROTEIN_KINASE_ST"/>
    <property type="match status" value="1"/>
</dbReference>
<evidence type="ECO:0000256" key="7">
    <source>
        <dbReference type="SAM" id="MobiDB-lite"/>
    </source>
</evidence>
<dbReference type="EMBL" id="JAQQAF010000003">
    <property type="protein sequence ID" value="KAJ8498846.1"/>
    <property type="molecule type" value="Genomic_DNA"/>
</dbReference>
<dbReference type="SUPFAM" id="SSF56112">
    <property type="entry name" value="Protein kinase-like (PK-like)"/>
    <property type="match status" value="1"/>
</dbReference>
<dbReference type="InterPro" id="IPR011009">
    <property type="entry name" value="Kinase-like_dom_sf"/>
</dbReference>
<dbReference type="Pfam" id="PF00069">
    <property type="entry name" value="Pkinase"/>
    <property type="match status" value="1"/>
</dbReference>
<comment type="similarity">
    <text evidence="6">Belongs to the protein kinase superfamily.</text>
</comment>
<keyword evidence="10" id="KW-1185">Reference proteome</keyword>
<dbReference type="PROSITE" id="PS50011">
    <property type="entry name" value="PROTEIN_KINASE_DOM"/>
    <property type="match status" value="1"/>
</dbReference>
<keyword evidence="1" id="KW-0808">Transferase</keyword>
<dbReference type="InterPro" id="IPR008271">
    <property type="entry name" value="Ser/Thr_kinase_AS"/>
</dbReference>
<evidence type="ECO:0000259" key="8">
    <source>
        <dbReference type="PROSITE" id="PS50011"/>
    </source>
</evidence>
<keyword evidence="3" id="KW-0418">Kinase</keyword>
<dbReference type="AlphaFoldDB" id="A0AAV8REY6"/>
<evidence type="ECO:0000256" key="6">
    <source>
        <dbReference type="RuleBase" id="RU000304"/>
    </source>
</evidence>
<organism evidence="9 10">
    <name type="scientific">Ensete ventricosum</name>
    <name type="common">Abyssinian banana</name>
    <name type="synonym">Musa ensete</name>
    <dbReference type="NCBI Taxonomy" id="4639"/>
    <lineage>
        <taxon>Eukaryota</taxon>
        <taxon>Viridiplantae</taxon>
        <taxon>Streptophyta</taxon>
        <taxon>Embryophyta</taxon>
        <taxon>Tracheophyta</taxon>
        <taxon>Spermatophyta</taxon>
        <taxon>Magnoliopsida</taxon>
        <taxon>Liliopsida</taxon>
        <taxon>Zingiberales</taxon>
        <taxon>Musaceae</taxon>
        <taxon>Ensete</taxon>
    </lineage>
</organism>
<keyword evidence="4 5" id="KW-0067">ATP-binding</keyword>
<feature type="region of interest" description="Disordered" evidence="7">
    <location>
        <begin position="476"/>
        <end position="498"/>
    </location>
</feature>
<gene>
    <name evidence="9" type="ORF">OPV22_009398</name>
</gene>
<dbReference type="GO" id="GO:0004674">
    <property type="term" value="F:protein serine/threonine kinase activity"/>
    <property type="evidence" value="ECO:0007669"/>
    <property type="project" value="UniProtKB-KW"/>
</dbReference>
<dbReference type="Gene3D" id="3.30.200.20">
    <property type="entry name" value="Phosphorylase Kinase, domain 1"/>
    <property type="match status" value="1"/>
</dbReference>
<evidence type="ECO:0000256" key="2">
    <source>
        <dbReference type="ARBA" id="ARBA00022741"/>
    </source>
</evidence>
<evidence type="ECO:0000313" key="9">
    <source>
        <dbReference type="EMBL" id="KAJ8498846.1"/>
    </source>
</evidence>
<dbReference type="GO" id="GO:0005524">
    <property type="term" value="F:ATP binding"/>
    <property type="evidence" value="ECO:0007669"/>
    <property type="project" value="UniProtKB-UniRule"/>
</dbReference>
<evidence type="ECO:0000313" key="10">
    <source>
        <dbReference type="Proteomes" id="UP001222027"/>
    </source>
</evidence>
<dbReference type="InterPro" id="IPR050823">
    <property type="entry name" value="Plant_Ser_Thr_Prot_Kinase"/>
</dbReference>
<accession>A0AAV8REY6</accession>
<feature type="compositionally biased region" description="Low complexity" evidence="7">
    <location>
        <begin position="126"/>
        <end position="137"/>
    </location>
</feature>
<dbReference type="PANTHER" id="PTHR45621">
    <property type="entry name" value="OS01G0588500 PROTEIN-RELATED"/>
    <property type="match status" value="1"/>
</dbReference>
<dbReference type="Gene3D" id="1.10.510.10">
    <property type="entry name" value="Transferase(Phosphotransferase) domain 1"/>
    <property type="match status" value="1"/>
</dbReference>
<keyword evidence="6" id="KW-0723">Serine/threonine-protein kinase</keyword>
<dbReference type="PROSITE" id="PS00107">
    <property type="entry name" value="PROTEIN_KINASE_ATP"/>
    <property type="match status" value="1"/>
</dbReference>
<proteinExistence type="inferred from homology"/>
<dbReference type="InterPro" id="IPR017441">
    <property type="entry name" value="Protein_kinase_ATP_BS"/>
</dbReference>
<comment type="caution">
    <text evidence="9">The sequence shown here is derived from an EMBL/GenBank/DDBJ whole genome shotgun (WGS) entry which is preliminary data.</text>
</comment>
<evidence type="ECO:0000256" key="1">
    <source>
        <dbReference type="ARBA" id="ARBA00022679"/>
    </source>
</evidence>
<dbReference type="Proteomes" id="UP001222027">
    <property type="component" value="Unassembled WGS sequence"/>
</dbReference>
<feature type="domain" description="Protein kinase" evidence="8">
    <location>
        <begin position="187"/>
        <end position="477"/>
    </location>
</feature>
<evidence type="ECO:0000256" key="5">
    <source>
        <dbReference type="PROSITE-ProRule" id="PRU10141"/>
    </source>
</evidence>
<name>A0AAV8REY6_ENSVE</name>
<protein>
    <recommendedName>
        <fullName evidence="8">Protein kinase domain-containing protein</fullName>
    </recommendedName>
</protein>
<evidence type="ECO:0000256" key="3">
    <source>
        <dbReference type="ARBA" id="ARBA00022777"/>
    </source>
</evidence>
<dbReference type="CDD" id="cd14066">
    <property type="entry name" value="STKc_IRAK"/>
    <property type="match status" value="1"/>
</dbReference>
<dbReference type="InterPro" id="IPR000719">
    <property type="entry name" value="Prot_kinase_dom"/>
</dbReference>
<reference evidence="9 10" key="1">
    <citation type="submission" date="2022-12" db="EMBL/GenBank/DDBJ databases">
        <title>Chromosome-scale assembly of the Ensete ventricosum genome.</title>
        <authorList>
            <person name="Dussert Y."/>
            <person name="Stocks J."/>
            <person name="Wendawek A."/>
            <person name="Woldeyes F."/>
            <person name="Nichols R.A."/>
            <person name="Borrell J.S."/>
        </authorList>
    </citation>
    <scope>NUCLEOTIDE SEQUENCE [LARGE SCALE GENOMIC DNA]</scope>
    <source>
        <strain evidence="10">cv. Maze</strain>
        <tissue evidence="9">Seeds</tissue>
    </source>
</reference>
<dbReference type="FunFam" id="1.10.510.10:FF:000095">
    <property type="entry name" value="protein STRUBBELIG-RECEPTOR FAMILY 8"/>
    <property type="match status" value="1"/>
</dbReference>